<keyword evidence="1" id="KW-0732">Signal</keyword>
<gene>
    <name evidence="2" type="ORF">VSDG_03435</name>
</gene>
<evidence type="ECO:0000313" key="2">
    <source>
        <dbReference type="EMBL" id="ROW00240.1"/>
    </source>
</evidence>
<dbReference type="EMBL" id="LJZO01000009">
    <property type="protein sequence ID" value="ROW00240.1"/>
    <property type="molecule type" value="Genomic_DNA"/>
</dbReference>
<reference evidence="2 3" key="1">
    <citation type="submission" date="2015-09" db="EMBL/GenBank/DDBJ databases">
        <title>Host preference determinants of Valsa canker pathogens revealed by comparative genomics.</title>
        <authorList>
            <person name="Yin Z."/>
            <person name="Huang L."/>
        </authorList>
    </citation>
    <scope>NUCLEOTIDE SEQUENCE [LARGE SCALE GENOMIC DNA]</scope>
    <source>
        <strain evidence="2 3">YSFL</strain>
    </source>
</reference>
<evidence type="ECO:0000256" key="1">
    <source>
        <dbReference type="SAM" id="SignalP"/>
    </source>
</evidence>
<dbReference type="AlphaFoldDB" id="A0A423WA57"/>
<organism evidence="2 3">
    <name type="scientific">Cytospora chrysosperma</name>
    <name type="common">Cytospora canker fungus</name>
    <name type="synonym">Sphaeria chrysosperma</name>
    <dbReference type="NCBI Taxonomy" id="252740"/>
    <lineage>
        <taxon>Eukaryota</taxon>
        <taxon>Fungi</taxon>
        <taxon>Dikarya</taxon>
        <taxon>Ascomycota</taxon>
        <taxon>Pezizomycotina</taxon>
        <taxon>Sordariomycetes</taxon>
        <taxon>Sordariomycetidae</taxon>
        <taxon>Diaporthales</taxon>
        <taxon>Cytosporaceae</taxon>
        <taxon>Cytospora</taxon>
    </lineage>
</organism>
<sequence length="197" mass="19965">MSILFSVLLIQALHVLLILADSFNITVIEADTNGGTVSYRVWYGDGQAYVGTGIPDTVEQAIDITTTETDTNIPAGLTKSAAGGGTGPSYFMAINTDPAASDPVWFTDSPASLPDTAAHRWVAYGGYLLPVDGAGHLVSAPLGGGAYLVPVSSSSSSAAAAAGTYSLRWIMDAGVAEGLGGTKVLLSSLPVLAVASS</sequence>
<feature type="chain" id="PRO_5019084481" evidence="1">
    <location>
        <begin position="21"/>
        <end position="197"/>
    </location>
</feature>
<dbReference type="Proteomes" id="UP000284375">
    <property type="component" value="Unassembled WGS sequence"/>
</dbReference>
<keyword evidence="3" id="KW-1185">Reference proteome</keyword>
<evidence type="ECO:0000313" key="3">
    <source>
        <dbReference type="Proteomes" id="UP000284375"/>
    </source>
</evidence>
<protein>
    <submittedName>
        <fullName evidence="2">Uncharacterized protein</fullName>
    </submittedName>
</protein>
<comment type="caution">
    <text evidence="2">The sequence shown here is derived from an EMBL/GenBank/DDBJ whole genome shotgun (WGS) entry which is preliminary data.</text>
</comment>
<accession>A0A423WA57</accession>
<proteinExistence type="predicted"/>
<feature type="signal peptide" evidence="1">
    <location>
        <begin position="1"/>
        <end position="20"/>
    </location>
</feature>
<name>A0A423WA57_CYTCH</name>
<dbReference type="OrthoDB" id="5230873at2759"/>